<reference evidence="1" key="1">
    <citation type="submission" date="2022-11" db="EMBL/GenBank/DDBJ databases">
        <title>Centuries of genome instability and evolution in soft-shell clam transmissible cancer (bioRxiv).</title>
        <authorList>
            <person name="Hart S.F.M."/>
            <person name="Yonemitsu M.A."/>
            <person name="Giersch R.M."/>
            <person name="Beal B.F."/>
            <person name="Arriagada G."/>
            <person name="Davis B.W."/>
            <person name="Ostrander E.A."/>
            <person name="Goff S.P."/>
            <person name="Metzger M.J."/>
        </authorList>
    </citation>
    <scope>NUCLEOTIDE SEQUENCE</scope>
    <source>
        <strain evidence="1">MELC-2E11</strain>
        <tissue evidence="1">Siphon/mantle</tissue>
    </source>
</reference>
<dbReference type="EMBL" id="CP111019">
    <property type="protein sequence ID" value="WAR13514.1"/>
    <property type="molecule type" value="Genomic_DNA"/>
</dbReference>
<proteinExistence type="predicted"/>
<protein>
    <submittedName>
        <fullName evidence="1">Uncharacterized protein</fullName>
    </submittedName>
</protein>
<dbReference type="Proteomes" id="UP001164746">
    <property type="component" value="Chromosome 8"/>
</dbReference>
<gene>
    <name evidence="1" type="ORF">MAR_027694</name>
</gene>
<keyword evidence="2" id="KW-1185">Reference proteome</keyword>
<name>A0ABY7EWL9_MYAAR</name>
<evidence type="ECO:0000313" key="1">
    <source>
        <dbReference type="EMBL" id="WAR13514.1"/>
    </source>
</evidence>
<accession>A0ABY7EWL9</accession>
<evidence type="ECO:0000313" key="2">
    <source>
        <dbReference type="Proteomes" id="UP001164746"/>
    </source>
</evidence>
<sequence>MYLTAFQDSLMNPF</sequence>
<organism evidence="1 2">
    <name type="scientific">Mya arenaria</name>
    <name type="common">Soft-shell clam</name>
    <dbReference type="NCBI Taxonomy" id="6604"/>
    <lineage>
        <taxon>Eukaryota</taxon>
        <taxon>Metazoa</taxon>
        <taxon>Spiralia</taxon>
        <taxon>Lophotrochozoa</taxon>
        <taxon>Mollusca</taxon>
        <taxon>Bivalvia</taxon>
        <taxon>Autobranchia</taxon>
        <taxon>Heteroconchia</taxon>
        <taxon>Euheterodonta</taxon>
        <taxon>Imparidentia</taxon>
        <taxon>Neoheterodontei</taxon>
        <taxon>Myida</taxon>
        <taxon>Myoidea</taxon>
        <taxon>Myidae</taxon>
        <taxon>Mya</taxon>
    </lineage>
</organism>